<accession>A0A1R3KG66</accession>
<keyword evidence="10" id="KW-1185">Reference proteome</keyword>
<evidence type="ECO:0000256" key="2">
    <source>
        <dbReference type="ARBA" id="ARBA00023015"/>
    </source>
</evidence>
<keyword evidence="3 9" id="KW-0238">DNA-binding</keyword>
<feature type="compositionally biased region" description="Polar residues" evidence="7">
    <location>
        <begin position="187"/>
        <end position="209"/>
    </location>
</feature>
<dbReference type="InterPro" id="IPR003657">
    <property type="entry name" value="WRKY_dom"/>
</dbReference>
<dbReference type="Gene3D" id="2.20.25.80">
    <property type="entry name" value="WRKY domain"/>
    <property type="match status" value="1"/>
</dbReference>
<dbReference type="GO" id="GO:0005634">
    <property type="term" value="C:nucleus"/>
    <property type="evidence" value="ECO:0007669"/>
    <property type="project" value="UniProtKB-SubCell"/>
</dbReference>
<dbReference type="Pfam" id="PF03106">
    <property type="entry name" value="WRKY"/>
    <property type="match status" value="1"/>
</dbReference>
<evidence type="ECO:0000256" key="3">
    <source>
        <dbReference type="ARBA" id="ARBA00023125"/>
    </source>
</evidence>
<evidence type="ECO:0000313" key="9">
    <source>
        <dbReference type="EMBL" id="OMP06071.1"/>
    </source>
</evidence>
<keyword evidence="2" id="KW-0805">Transcription regulation</keyword>
<dbReference type="PROSITE" id="PS50811">
    <property type="entry name" value="WRKY"/>
    <property type="match status" value="1"/>
</dbReference>
<evidence type="ECO:0000259" key="8">
    <source>
        <dbReference type="PROSITE" id="PS50811"/>
    </source>
</evidence>
<dbReference type="PANTHER" id="PTHR32096">
    <property type="entry name" value="WRKY TRANSCRIPTION FACTOR 30-RELATED-RELATED"/>
    <property type="match status" value="1"/>
</dbReference>
<feature type="region of interest" description="Disordered" evidence="7">
    <location>
        <begin position="179"/>
        <end position="217"/>
    </location>
</feature>
<dbReference type="STRING" id="93759.A0A1R3KG66"/>
<comment type="subcellular location">
    <subcellularLocation>
        <location evidence="1">Nucleus</location>
    </subcellularLocation>
</comment>
<feature type="domain" description="WRKY" evidence="8">
    <location>
        <begin position="118"/>
        <end position="184"/>
    </location>
</feature>
<proteinExistence type="inferred from homology"/>
<dbReference type="SUPFAM" id="SSF118290">
    <property type="entry name" value="WRKY DNA-binding domain"/>
    <property type="match status" value="1"/>
</dbReference>
<dbReference type="FunFam" id="2.20.25.80:FF:000007">
    <property type="entry name" value="WRKY transcription factor 22"/>
    <property type="match status" value="1"/>
</dbReference>
<dbReference type="OrthoDB" id="1077642at2759"/>
<evidence type="ECO:0000256" key="1">
    <source>
        <dbReference type="ARBA" id="ARBA00004123"/>
    </source>
</evidence>
<feature type="region of interest" description="Disordered" evidence="7">
    <location>
        <begin position="55"/>
        <end position="117"/>
    </location>
</feature>
<evidence type="ECO:0000256" key="4">
    <source>
        <dbReference type="ARBA" id="ARBA00023163"/>
    </source>
</evidence>
<gene>
    <name evidence="9" type="ORF">COLO4_08360</name>
</gene>
<evidence type="ECO:0000256" key="7">
    <source>
        <dbReference type="SAM" id="MobiDB-lite"/>
    </source>
</evidence>
<dbReference type="GO" id="GO:0003700">
    <property type="term" value="F:DNA-binding transcription factor activity"/>
    <property type="evidence" value="ECO:0007669"/>
    <property type="project" value="InterPro"/>
</dbReference>
<comment type="caution">
    <text evidence="9">The sequence shown here is derived from an EMBL/GenBank/DDBJ whole genome shotgun (WGS) entry which is preliminary data.</text>
</comment>
<name>A0A1R3KG66_9ROSI</name>
<dbReference type="InterPro" id="IPR036576">
    <property type="entry name" value="WRKY_dom_sf"/>
</dbReference>
<evidence type="ECO:0000313" key="10">
    <source>
        <dbReference type="Proteomes" id="UP000187203"/>
    </source>
</evidence>
<protein>
    <submittedName>
        <fullName evidence="9">DNA-binding WRKY</fullName>
    </submittedName>
</protein>
<dbReference type="InterPro" id="IPR044810">
    <property type="entry name" value="WRKY_plant"/>
</dbReference>
<keyword evidence="4" id="KW-0804">Transcription</keyword>
<sequence>MENPPFLFDPWSFDDQQEDIFETKPKVILDELQELYKPFYPELIPFSTQTIITNSLPVPLPQDNSDESADNKKRSQQSVSDQSVSHSATNKDSTPTVPNKPKRSSRKNQQNRVVHHVKAEGVSSDIWAWRKYGQKPIKGSPYPRSYYRCSSSKGCLARKQVERSCSDPGTFIITYTAEHSHAHPTRRNSLAGSTRNKSSSTPKTGSVKNNEPCEAADQTVVSPTIKNEHGEDDFQRIKLIEEQMFEDIGEGDRHILTPDIMQSDELVRSFEDFEGLFLDQFSDLSNELWSMNESAT</sequence>
<evidence type="ECO:0000256" key="5">
    <source>
        <dbReference type="ARBA" id="ARBA00023242"/>
    </source>
</evidence>
<dbReference type="GO" id="GO:0000976">
    <property type="term" value="F:transcription cis-regulatory region binding"/>
    <property type="evidence" value="ECO:0007669"/>
    <property type="project" value="TreeGrafter"/>
</dbReference>
<dbReference type="PANTHER" id="PTHR32096:SF127">
    <property type="entry name" value="WRKY DOMAIN-CONTAINING PROTEIN"/>
    <property type="match status" value="1"/>
</dbReference>
<comment type="similarity">
    <text evidence="6">Belongs to the WRKY group II-e family.</text>
</comment>
<dbReference type="SMART" id="SM00774">
    <property type="entry name" value="WRKY"/>
    <property type="match status" value="1"/>
</dbReference>
<dbReference type="AlphaFoldDB" id="A0A1R3KG66"/>
<dbReference type="EMBL" id="AWUE01013723">
    <property type="protein sequence ID" value="OMP06071.1"/>
    <property type="molecule type" value="Genomic_DNA"/>
</dbReference>
<feature type="compositionally biased region" description="Low complexity" evidence="7">
    <location>
        <begin position="76"/>
        <end position="87"/>
    </location>
</feature>
<reference evidence="10" key="1">
    <citation type="submission" date="2013-09" db="EMBL/GenBank/DDBJ databases">
        <title>Corchorus olitorius genome sequencing.</title>
        <authorList>
            <person name="Alam M."/>
            <person name="Haque M.S."/>
            <person name="Islam M.S."/>
            <person name="Emdad E.M."/>
            <person name="Islam M.M."/>
            <person name="Ahmed B."/>
            <person name="Halim A."/>
            <person name="Hossen Q.M.M."/>
            <person name="Hossain M.Z."/>
            <person name="Ahmed R."/>
            <person name="Khan M.M."/>
            <person name="Islam R."/>
            <person name="Rashid M.M."/>
            <person name="Khan S.A."/>
            <person name="Rahman M.S."/>
            <person name="Alam M."/>
            <person name="Yahiya A.S."/>
            <person name="Khan M.S."/>
            <person name="Azam M.S."/>
            <person name="Haque T."/>
            <person name="Lashkar M.Z.H."/>
            <person name="Akhand A.I."/>
            <person name="Morshed G."/>
            <person name="Roy S."/>
            <person name="Uddin K.S."/>
            <person name="Rabeya T."/>
            <person name="Hossain A.S."/>
            <person name="Chowdhury A."/>
            <person name="Snigdha A.R."/>
            <person name="Mortoza M.S."/>
            <person name="Matin S.A."/>
            <person name="Hoque S.M.E."/>
            <person name="Islam M.K."/>
            <person name="Roy D.K."/>
            <person name="Haider R."/>
            <person name="Moosa M.M."/>
            <person name="Elias S.M."/>
            <person name="Hasan A.M."/>
            <person name="Jahan S."/>
            <person name="Shafiuddin M."/>
            <person name="Mahmood N."/>
            <person name="Shommy N.S."/>
        </authorList>
    </citation>
    <scope>NUCLEOTIDE SEQUENCE [LARGE SCALE GENOMIC DNA]</scope>
    <source>
        <strain evidence="10">cv. O-4</strain>
    </source>
</reference>
<keyword evidence="5" id="KW-0539">Nucleus</keyword>
<dbReference type="Proteomes" id="UP000187203">
    <property type="component" value="Unassembled WGS sequence"/>
</dbReference>
<organism evidence="9 10">
    <name type="scientific">Corchorus olitorius</name>
    <dbReference type="NCBI Taxonomy" id="93759"/>
    <lineage>
        <taxon>Eukaryota</taxon>
        <taxon>Viridiplantae</taxon>
        <taxon>Streptophyta</taxon>
        <taxon>Embryophyta</taxon>
        <taxon>Tracheophyta</taxon>
        <taxon>Spermatophyta</taxon>
        <taxon>Magnoliopsida</taxon>
        <taxon>eudicotyledons</taxon>
        <taxon>Gunneridae</taxon>
        <taxon>Pentapetalae</taxon>
        <taxon>rosids</taxon>
        <taxon>malvids</taxon>
        <taxon>Malvales</taxon>
        <taxon>Malvaceae</taxon>
        <taxon>Grewioideae</taxon>
        <taxon>Apeibeae</taxon>
        <taxon>Corchorus</taxon>
    </lineage>
</organism>
<evidence type="ECO:0000256" key="6">
    <source>
        <dbReference type="ARBA" id="ARBA00060761"/>
    </source>
</evidence>
<feature type="compositionally biased region" description="Polar residues" evidence="7">
    <location>
        <begin position="88"/>
        <end position="97"/>
    </location>
</feature>